<dbReference type="Proteomes" id="UP000184192">
    <property type="component" value="Unassembled WGS sequence"/>
</dbReference>
<dbReference type="NCBIfam" id="NF004741">
    <property type="entry name" value="PRK06076.1-2"/>
    <property type="match status" value="1"/>
</dbReference>
<keyword evidence="5" id="KW-1278">Translocase</keyword>
<dbReference type="InterPro" id="IPR018086">
    <property type="entry name" value="NADH_UbQ_OxRdtase_su1_CS"/>
</dbReference>
<feature type="transmembrane region" description="Helical" evidence="5">
    <location>
        <begin position="146"/>
        <end position="165"/>
    </location>
</feature>
<evidence type="ECO:0000256" key="6">
    <source>
        <dbReference type="RuleBase" id="RU000471"/>
    </source>
</evidence>
<evidence type="ECO:0000313" key="7">
    <source>
        <dbReference type="EMBL" id="SHI44707.1"/>
    </source>
</evidence>
<sequence>MVILHSSLLILNLNNVFDFSIVTNWIHQTLTSFMPEGLAIFLECVVIGVCIILMYAVLAIILIYMERKICAFFQCRLGPNRVGKWGSIQVICDVLKMLTKEIFTPKEADRFLYNLAPFMVIIASFLTFACLPVNKGMEVLDFNVGVFFLLAASSIGVLGILLAGWSSNNKFSLIGAMRSGAQIISYELSVGLSILTMVVLMGTMQFSEIVEGQADGWFIFKGHIPAVIAFIIYLIAGNAECNRGPFDLPEAESELTAGYHTEYSGMHFGFFYLAEYLNLFIVASVAATIFLGGWMPLHIAGLDGFNAVMDYIPGFVWFFGKAFFVVFLLMWIKWTFPRLRIDQILALEWKYLVPISMVNLIIMVLIVVFKLHF</sequence>
<keyword evidence="5" id="KW-0830">Ubiquinone</keyword>
<keyword evidence="2 5" id="KW-0812">Transmembrane</keyword>
<gene>
    <name evidence="5" type="primary">nuoH</name>
    <name evidence="7" type="ORF">SAMN05444350_102218</name>
</gene>
<comment type="similarity">
    <text evidence="5 6">Belongs to the complex I subunit 1 family.</text>
</comment>
<accession>A0A1M6B7T1</accession>
<evidence type="ECO:0000256" key="2">
    <source>
        <dbReference type="ARBA" id="ARBA00022692"/>
    </source>
</evidence>
<dbReference type="Pfam" id="PF00146">
    <property type="entry name" value="NADHdh"/>
    <property type="match status" value="1"/>
</dbReference>
<evidence type="ECO:0000256" key="5">
    <source>
        <dbReference type="HAMAP-Rule" id="MF_01350"/>
    </source>
</evidence>
<dbReference type="GO" id="GO:0009060">
    <property type="term" value="P:aerobic respiration"/>
    <property type="evidence" value="ECO:0007669"/>
    <property type="project" value="TreeGrafter"/>
</dbReference>
<dbReference type="GO" id="GO:0005886">
    <property type="term" value="C:plasma membrane"/>
    <property type="evidence" value="ECO:0007669"/>
    <property type="project" value="UniProtKB-SubCell"/>
</dbReference>
<evidence type="ECO:0000256" key="1">
    <source>
        <dbReference type="ARBA" id="ARBA00004141"/>
    </source>
</evidence>
<dbReference type="GO" id="GO:0003954">
    <property type="term" value="F:NADH dehydrogenase activity"/>
    <property type="evidence" value="ECO:0007669"/>
    <property type="project" value="TreeGrafter"/>
</dbReference>
<dbReference type="HAMAP" id="MF_01350">
    <property type="entry name" value="NDH1_NuoH"/>
    <property type="match status" value="1"/>
</dbReference>
<keyword evidence="5" id="KW-0874">Quinone</keyword>
<dbReference type="GO" id="GO:0016655">
    <property type="term" value="F:oxidoreductase activity, acting on NAD(P)H, quinone or similar compound as acceptor"/>
    <property type="evidence" value="ECO:0007669"/>
    <property type="project" value="UniProtKB-UniRule"/>
</dbReference>
<proteinExistence type="inferred from homology"/>
<keyword evidence="5" id="KW-1003">Cell membrane</keyword>
<dbReference type="InterPro" id="IPR001694">
    <property type="entry name" value="NADH_UbQ_OxRdtase_su1/FPO"/>
</dbReference>
<dbReference type="PANTHER" id="PTHR11432:SF3">
    <property type="entry name" value="NADH-UBIQUINONE OXIDOREDUCTASE CHAIN 1"/>
    <property type="match status" value="1"/>
</dbReference>
<feature type="transmembrane region" description="Helical" evidence="5">
    <location>
        <begin position="276"/>
        <end position="299"/>
    </location>
</feature>
<feature type="transmembrane region" description="Helical" evidence="5">
    <location>
        <begin position="186"/>
        <end position="206"/>
    </location>
</feature>
<feature type="transmembrane region" description="Helical" evidence="5">
    <location>
        <begin position="38"/>
        <end position="64"/>
    </location>
</feature>
<organism evidence="7 8">
    <name type="scientific">Bacteroides stercorirosoris</name>
    <dbReference type="NCBI Taxonomy" id="871324"/>
    <lineage>
        <taxon>Bacteria</taxon>
        <taxon>Pseudomonadati</taxon>
        <taxon>Bacteroidota</taxon>
        <taxon>Bacteroidia</taxon>
        <taxon>Bacteroidales</taxon>
        <taxon>Bacteroidaceae</taxon>
        <taxon>Bacteroides</taxon>
    </lineage>
</organism>
<comment type="catalytic activity">
    <reaction evidence="5">
        <text>a quinone + NADH + 5 H(+)(in) = a quinol + NAD(+) + 4 H(+)(out)</text>
        <dbReference type="Rhea" id="RHEA:57888"/>
        <dbReference type="ChEBI" id="CHEBI:15378"/>
        <dbReference type="ChEBI" id="CHEBI:24646"/>
        <dbReference type="ChEBI" id="CHEBI:57540"/>
        <dbReference type="ChEBI" id="CHEBI:57945"/>
        <dbReference type="ChEBI" id="CHEBI:132124"/>
    </reaction>
</comment>
<evidence type="ECO:0000313" key="8">
    <source>
        <dbReference type="Proteomes" id="UP000184192"/>
    </source>
</evidence>
<comment type="function">
    <text evidence="5">NDH-1 shuttles electrons from NADH, via FMN and iron-sulfur (Fe-S) centers, to quinones in the respiratory chain. The immediate electron acceptor for the enzyme in this species is believed to be ubiquinone. Couples the redox reaction to proton translocation (for every two electrons transferred, four hydrogen ions are translocated across the cytoplasmic membrane), and thus conserves the redox energy in a proton gradient. This subunit may bind ubiquinone.</text>
</comment>
<comment type="subunit">
    <text evidence="5">NDH-1 is composed of 14 different subunits. Subunits NuoA, H, J, K, L, M, N constitute the membrane sector of the complex.</text>
</comment>
<protein>
    <recommendedName>
        <fullName evidence="5">NADH-quinone oxidoreductase subunit H</fullName>
        <ecNumber evidence="5">7.1.1.-</ecNumber>
    </recommendedName>
    <alternativeName>
        <fullName evidence="5">NADH dehydrogenase I subunit H</fullName>
    </alternativeName>
    <alternativeName>
        <fullName evidence="5">NDH-1 subunit H</fullName>
    </alternativeName>
</protein>
<feature type="transmembrane region" description="Helical" evidence="5">
    <location>
        <begin position="111"/>
        <end position="134"/>
    </location>
</feature>
<keyword evidence="4 5" id="KW-0472">Membrane</keyword>
<keyword evidence="3 5" id="KW-1133">Transmembrane helix</keyword>
<evidence type="ECO:0000256" key="3">
    <source>
        <dbReference type="ARBA" id="ARBA00022989"/>
    </source>
</evidence>
<dbReference type="PROSITE" id="PS00668">
    <property type="entry name" value="COMPLEX1_ND1_2"/>
    <property type="match status" value="1"/>
</dbReference>
<name>A0A1M6B7T1_9BACE</name>
<reference evidence="8" key="1">
    <citation type="submission" date="2016-11" db="EMBL/GenBank/DDBJ databases">
        <authorList>
            <person name="Varghese N."/>
            <person name="Submissions S."/>
        </authorList>
    </citation>
    <scope>NUCLEOTIDE SEQUENCE [LARGE SCALE GENOMIC DNA]</scope>
    <source>
        <strain evidence="8">DSM 26884</strain>
    </source>
</reference>
<keyword evidence="5 6" id="KW-0520">NAD</keyword>
<feature type="transmembrane region" description="Helical" evidence="5">
    <location>
        <begin position="351"/>
        <end position="371"/>
    </location>
</feature>
<evidence type="ECO:0000256" key="4">
    <source>
        <dbReference type="ARBA" id="ARBA00023136"/>
    </source>
</evidence>
<dbReference type="eggNOG" id="COG1005">
    <property type="taxonomic scope" value="Bacteria"/>
</dbReference>
<keyword evidence="8" id="KW-1185">Reference proteome</keyword>
<feature type="transmembrane region" description="Helical" evidence="5">
    <location>
        <begin position="218"/>
        <end position="236"/>
    </location>
</feature>
<dbReference type="EC" id="7.1.1.-" evidence="5"/>
<dbReference type="GO" id="GO:0048038">
    <property type="term" value="F:quinone binding"/>
    <property type="evidence" value="ECO:0007669"/>
    <property type="project" value="UniProtKB-KW"/>
</dbReference>
<dbReference type="EMBL" id="FQZN01000002">
    <property type="protein sequence ID" value="SHI44707.1"/>
    <property type="molecule type" value="Genomic_DNA"/>
</dbReference>
<dbReference type="AlphaFoldDB" id="A0A1M6B7T1"/>
<comment type="subcellular location">
    <subcellularLocation>
        <location evidence="5 6">Cell membrane</location>
        <topology evidence="5 6">Multi-pass membrane protein</topology>
    </subcellularLocation>
    <subcellularLocation>
        <location evidence="1">Membrane</location>
        <topology evidence="1">Multi-pass membrane protein</topology>
    </subcellularLocation>
</comment>
<dbReference type="PANTHER" id="PTHR11432">
    <property type="entry name" value="NADH DEHYDROGENASE SUBUNIT 1"/>
    <property type="match status" value="1"/>
</dbReference>
<feature type="transmembrane region" description="Helical" evidence="5">
    <location>
        <begin position="311"/>
        <end position="331"/>
    </location>
</feature>